<dbReference type="RefSeq" id="WP_117493949.1">
    <property type="nucleotide sequence ID" value="NZ_JBKTDD010000001.1"/>
</dbReference>
<comment type="caution">
    <text evidence="1">The sequence shown here is derived from an EMBL/GenBank/DDBJ whole genome shotgun (WGS) entry which is preliminary data.</text>
</comment>
<dbReference type="AlphaFoldDB" id="A0A3E3JXX5"/>
<evidence type="ECO:0000313" key="2">
    <source>
        <dbReference type="Proteomes" id="UP000261080"/>
    </source>
</evidence>
<proteinExistence type="predicted"/>
<keyword evidence="2" id="KW-1185">Reference proteome</keyword>
<dbReference type="Proteomes" id="UP000261080">
    <property type="component" value="Unassembled WGS sequence"/>
</dbReference>
<name>A0A3E3JXX5_9FIRM</name>
<dbReference type="EMBL" id="QVLX01000022">
    <property type="protein sequence ID" value="RGE84257.1"/>
    <property type="molecule type" value="Genomic_DNA"/>
</dbReference>
<evidence type="ECO:0000313" key="1">
    <source>
        <dbReference type="EMBL" id="RGE84257.1"/>
    </source>
</evidence>
<organism evidence="1 2">
    <name type="scientific">Sellimonas intestinalis</name>
    <dbReference type="NCBI Taxonomy" id="1653434"/>
    <lineage>
        <taxon>Bacteria</taxon>
        <taxon>Bacillati</taxon>
        <taxon>Bacillota</taxon>
        <taxon>Clostridia</taxon>
        <taxon>Lachnospirales</taxon>
        <taxon>Lachnospiraceae</taxon>
        <taxon>Sellimonas</taxon>
    </lineage>
</organism>
<sequence length="72" mass="8760">MRTYTVIEYEKEDYQNFKDNLTDEKAIDILERISRGWLPNYNFSGEESDFENYCLHQAIYRAQDALRERTNK</sequence>
<accession>A0A3E3JXX5</accession>
<protein>
    <submittedName>
        <fullName evidence="1">Uncharacterized protein</fullName>
    </submittedName>
</protein>
<gene>
    <name evidence="1" type="ORF">DW016_15870</name>
</gene>
<reference evidence="1 2" key="1">
    <citation type="submission" date="2018-08" db="EMBL/GenBank/DDBJ databases">
        <title>A genome reference for cultivated species of the human gut microbiota.</title>
        <authorList>
            <person name="Zou Y."/>
            <person name="Xue W."/>
            <person name="Luo G."/>
        </authorList>
    </citation>
    <scope>NUCLEOTIDE SEQUENCE [LARGE SCALE GENOMIC DNA]</scope>
    <source>
        <strain evidence="1 2">AF37-2AT</strain>
    </source>
</reference>